<feature type="region of interest" description="Disordered" evidence="1">
    <location>
        <begin position="1"/>
        <end position="108"/>
    </location>
</feature>
<evidence type="ECO:0000256" key="1">
    <source>
        <dbReference type="SAM" id="MobiDB-lite"/>
    </source>
</evidence>
<sequence length="108" mass="12031">DPRRGPLGVGQHGLYYGPDDEPRRPRPGERLGGGHRRRQEARHHRGRRRVPPPFGRAGDPGGLPARHDDGLRDHRERGAQGGADDHLEGSEQRRRQGRDPLRGAARAV</sequence>
<accession>A0A6J4PFH4</accession>
<reference evidence="2" key="1">
    <citation type="submission" date="2020-02" db="EMBL/GenBank/DDBJ databases">
        <authorList>
            <person name="Meier V. D."/>
        </authorList>
    </citation>
    <scope>NUCLEOTIDE SEQUENCE</scope>
    <source>
        <strain evidence="2">AVDCRST_MAG55</strain>
    </source>
</reference>
<dbReference type="AlphaFoldDB" id="A0A6J4PFH4"/>
<keyword evidence="2" id="KW-0328">Glycosyltransferase</keyword>
<keyword evidence="2" id="KW-0808">Transferase</keyword>
<dbReference type="GO" id="GO:0016757">
    <property type="term" value="F:glycosyltransferase activity"/>
    <property type="evidence" value="ECO:0007669"/>
    <property type="project" value="UniProtKB-KW"/>
</dbReference>
<gene>
    <name evidence="2" type="ORF">AVDCRST_MAG55-1213</name>
</gene>
<dbReference type="EMBL" id="CADCUZ010000049">
    <property type="protein sequence ID" value="CAA9409456.1"/>
    <property type="molecule type" value="Genomic_DNA"/>
</dbReference>
<feature type="compositionally biased region" description="Basic residues" evidence="1">
    <location>
        <begin position="33"/>
        <end position="50"/>
    </location>
</feature>
<feature type="non-terminal residue" evidence="2">
    <location>
        <position position="1"/>
    </location>
</feature>
<name>A0A6J4PFH4_9ACTN</name>
<keyword evidence="2" id="KW-0378">Hydrolase</keyword>
<organism evidence="2">
    <name type="scientific">uncultured Rubrobacteraceae bacterium</name>
    <dbReference type="NCBI Taxonomy" id="349277"/>
    <lineage>
        <taxon>Bacteria</taxon>
        <taxon>Bacillati</taxon>
        <taxon>Actinomycetota</taxon>
        <taxon>Rubrobacteria</taxon>
        <taxon>Rubrobacterales</taxon>
        <taxon>Rubrobacteraceae</taxon>
        <taxon>environmental samples</taxon>
    </lineage>
</organism>
<feature type="non-terminal residue" evidence="2">
    <location>
        <position position="108"/>
    </location>
</feature>
<proteinExistence type="predicted"/>
<dbReference type="GO" id="GO:0016787">
    <property type="term" value="F:hydrolase activity"/>
    <property type="evidence" value="ECO:0007669"/>
    <property type="project" value="UniProtKB-KW"/>
</dbReference>
<evidence type="ECO:0000313" key="2">
    <source>
        <dbReference type="EMBL" id="CAA9409456.1"/>
    </source>
</evidence>
<dbReference type="EC" id="3.4.-.-" evidence="2"/>
<protein>
    <submittedName>
        <fullName evidence="2">Multimodular transpeptidase-transglycosylase</fullName>
        <ecNumber evidence="2">2.4.1.129</ecNumber>
        <ecNumber evidence="2">3.4.-.-</ecNumber>
    </submittedName>
</protein>
<feature type="compositionally biased region" description="Basic and acidic residues" evidence="1">
    <location>
        <begin position="65"/>
        <end position="101"/>
    </location>
</feature>
<dbReference type="EC" id="2.4.1.129" evidence="2"/>
<feature type="compositionally biased region" description="Basic and acidic residues" evidence="1">
    <location>
        <begin position="20"/>
        <end position="29"/>
    </location>
</feature>